<keyword evidence="2" id="KW-1185">Reference proteome</keyword>
<evidence type="ECO:0000313" key="1">
    <source>
        <dbReference type="EMBL" id="KAG2325944.1"/>
    </source>
</evidence>
<dbReference type="Proteomes" id="UP000886595">
    <property type="component" value="Unassembled WGS sequence"/>
</dbReference>
<dbReference type="AlphaFoldDB" id="A0A8X8B6A5"/>
<dbReference type="OrthoDB" id="49511at2759"/>
<dbReference type="EMBL" id="JAAMPC010000002">
    <property type="protein sequence ID" value="KAG2325944.1"/>
    <property type="molecule type" value="Genomic_DNA"/>
</dbReference>
<proteinExistence type="predicted"/>
<reference evidence="1 2" key="1">
    <citation type="submission" date="2020-02" db="EMBL/GenBank/DDBJ databases">
        <authorList>
            <person name="Ma Q."/>
            <person name="Huang Y."/>
            <person name="Song X."/>
            <person name="Pei D."/>
        </authorList>
    </citation>
    <scope>NUCLEOTIDE SEQUENCE [LARGE SCALE GENOMIC DNA]</scope>
    <source>
        <strain evidence="1">Sxm20200214</strain>
        <tissue evidence="1">Leaf</tissue>
    </source>
</reference>
<evidence type="ECO:0000313" key="2">
    <source>
        <dbReference type="Proteomes" id="UP000886595"/>
    </source>
</evidence>
<dbReference type="PANTHER" id="PTHR18460">
    <property type="entry name" value="TEL2 INTERACTING PROTEIN 1 TTI1 FAMILY MEMBER"/>
    <property type="match status" value="1"/>
</dbReference>
<gene>
    <name evidence="1" type="ORF">Bca52824_008672</name>
</gene>
<dbReference type="InterPro" id="IPR052587">
    <property type="entry name" value="TELO2-interacting_protein_1"/>
</dbReference>
<organism evidence="1 2">
    <name type="scientific">Brassica carinata</name>
    <name type="common">Ethiopian mustard</name>
    <name type="synonym">Abyssinian cabbage</name>
    <dbReference type="NCBI Taxonomy" id="52824"/>
    <lineage>
        <taxon>Eukaryota</taxon>
        <taxon>Viridiplantae</taxon>
        <taxon>Streptophyta</taxon>
        <taxon>Embryophyta</taxon>
        <taxon>Tracheophyta</taxon>
        <taxon>Spermatophyta</taxon>
        <taxon>Magnoliopsida</taxon>
        <taxon>eudicotyledons</taxon>
        <taxon>Gunneridae</taxon>
        <taxon>Pentapetalae</taxon>
        <taxon>rosids</taxon>
        <taxon>malvids</taxon>
        <taxon>Brassicales</taxon>
        <taxon>Brassicaceae</taxon>
        <taxon>Brassiceae</taxon>
        <taxon>Brassica</taxon>
    </lineage>
</organism>
<dbReference type="PANTHER" id="PTHR18460:SF3">
    <property type="entry name" value="TELO2-INTERACTING PROTEIN 1 HOMOLOG"/>
    <property type="match status" value="1"/>
</dbReference>
<accession>A0A8X8B6A5</accession>
<comment type="caution">
    <text evidence="1">The sequence shown here is derived from an EMBL/GenBank/DDBJ whole genome shotgun (WGS) entry which is preliminary data.</text>
</comment>
<sequence>MTPKNLREESKSVFRLPYKTHELASSIAEVSSLKVQVYLLDMIAELSRDKHSASAFDAVLKKVAGLVVGIACSGVNGLRQAGLNALRGLACVDPDLICILLADVYYSLKKKRRDMPLPPSPEFPEISMVLPSQREDSPRRFLYDEYGRSYGFELEFSSVEIIFKTMQSLVFVDQNAL</sequence>
<name>A0A8X8B6A5_BRACI</name>
<protein>
    <submittedName>
        <fullName evidence="1">Uncharacterized protein</fullName>
    </submittedName>
</protein>
<dbReference type="GO" id="GO:0005737">
    <property type="term" value="C:cytoplasm"/>
    <property type="evidence" value="ECO:0007669"/>
    <property type="project" value="TreeGrafter"/>
</dbReference>